<evidence type="ECO:0000313" key="1">
    <source>
        <dbReference type="EMBL" id="OGM79038.1"/>
    </source>
</evidence>
<dbReference type="EMBL" id="MGHY01000021">
    <property type="protein sequence ID" value="OGM79038.1"/>
    <property type="molecule type" value="Genomic_DNA"/>
</dbReference>
<gene>
    <name evidence="1" type="ORF">A2382_01320</name>
</gene>
<organism evidence="1 2">
    <name type="scientific">Candidatus Woesebacteria bacterium RIFOXYB1_FULL_38_16</name>
    <dbReference type="NCBI Taxonomy" id="1802538"/>
    <lineage>
        <taxon>Bacteria</taxon>
        <taxon>Candidatus Woeseibacteriota</taxon>
    </lineage>
</organism>
<protein>
    <submittedName>
        <fullName evidence="1">Uncharacterized protein</fullName>
    </submittedName>
</protein>
<dbReference type="STRING" id="1802538.A2382_01320"/>
<sequence length="143" mass="16430">MSESIQVFSVLLILVVGFWLLNSSGSSVTPDEYNDQPFRGTVPNIPREHHYGPHGVQRVWVPYCRSRMNKFGVFIPGQFVAWENVPRWDFDERLDENMIMANSEVLRAVLDQLGNSDPYDIQVVIENRDVVVPNVVGWKIVKN</sequence>
<accession>A0A1F8CTG3</accession>
<reference evidence="1 2" key="1">
    <citation type="journal article" date="2016" name="Nat. Commun.">
        <title>Thousands of microbial genomes shed light on interconnected biogeochemical processes in an aquifer system.</title>
        <authorList>
            <person name="Anantharaman K."/>
            <person name="Brown C.T."/>
            <person name="Hug L.A."/>
            <person name="Sharon I."/>
            <person name="Castelle C.J."/>
            <person name="Probst A.J."/>
            <person name="Thomas B.C."/>
            <person name="Singh A."/>
            <person name="Wilkins M.J."/>
            <person name="Karaoz U."/>
            <person name="Brodie E.L."/>
            <person name="Williams K.H."/>
            <person name="Hubbard S.S."/>
            <person name="Banfield J.F."/>
        </authorList>
    </citation>
    <scope>NUCLEOTIDE SEQUENCE [LARGE SCALE GENOMIC DNA]</scope>
</reference>
<comment type="caution">
    <text evidence="1">The sequence shown here is derived from an EMBL/GenBank/DDBJ whole genome shotgun (WGS) entry which is preliminary data.</text>
</comment>
<name>A0A1F8CTG3_9BACT</name>
<dbReference type="Proteomes" id="UP000178999">
    <property type="component" value="Unassembled WGS sequence"/>
</dbReference>
<evidence type="ECO:0000313" key="2">
    <source>
        <dbReference type="Proteomes" id="UP000178999"/>
    </source>
</evidence>
<dbReference type="AlphaFoldDB" id="A0A1F8CTG3"/>
<proteinExistence type="predicted"/>